<gene>
    <name evidence="7 8 9" type="primary">L1</name>
</gene>
<dbReference type="PRINTS" id="PR00865">
    <property type="entry name" value="HPVCAPSIDL1"/>
</dbReference>
<dbReference type="OrthoDB" id="5037at10239"/>
<evidence type="ECO:0000313" key="10">
    <source>
        <dbReference type="Proteomes" id="UP000162055"/>
    </source>
</evidence>
<keyword evidence="2 7" id="KW-0945">Host-virus interaction</keyword>
<evidence type="ECO:0000256" key="1">
    <source>
        <dbReference type="ARBA" id="ARBA00022561"/>
    </source>
</evidence>
<dbReference type="InterPro" id="IPR011222">
    <property type="entry name" value="dsDNA_vir_gr_I_capsid"/>
</dbReference>
<dbReference type="GO" id="GO:0075509">
    <property type="term" value="P:endocytosis involved in viral entry into host cell"/>
    <property type="evidence" value="ECO:0007669"/>
    <property type="project" value="UniProtKB-KW"/>
</dbReference>
<keyword evidence="4 7" id="KW-0946">Virion</keyword>
<evidence type="ECO:0000256" key="3">
    <source>
        <dbReference type="ARBA" id="ARBA00022804"/>
    </source>
</evidence>
<dbReference type="Proteomes" id="UP000162055">
    <property type="component" value="Segment"/>
</dbReference>
<dbReference type="GeneID" id="28544409"/>
<accession>A0A1B2K274</accession>
<keyword evidence="7" id="KW-1162">Viral penetration into host cytoplasm</keyword>
<keyword evidence="8" id="KW-1145">T=7 icosahedral capsid protein</keyword>
<name>A0A1B2K274_9PAPI</name>
<evidence type="ECO:0000256" key="2">
    <source>
        <dbReference type="ARBA" id="ARBA00022581"/>
    </source>
</evidence>
<evidence type="ECO:0000256" key="7">
    <source>
        <dbReference type="HAMAP-Rule" id="MF_04002"/>
    </source>
</evidence>
<organism evidence="9 10">
    <name type="scientific">Bos taurus papillomavirus 20</name>
    <dbReference type="NCBI Taxonomy" id="1887218"/>
    <lineage>
        <taxon>Viruses</taxon>
        <taxon>Monodnaviria</taxon>
        <taxon>Shotokuvirae</taxon>
        <taxon>Cossaviricota</taxon>
        <taxon>Papovaviricetes</taxon>
        <taxon>Zurhausenvirales</taxon>
        <taxon>Papillomaviridae</taxon>
    </lineage>
</organism>
<dbReference type="EMBL" id="KU519395">
    <property type="protein sequence ID" value="ANZ90262.1"/>
    <property type="molecule type" value="Genomic_DNA"/>
</dbReference>
<dbReference type="Pfam" id="PF00500">
    <property type="entry name" value="Late_protein_L1"/>
    <property type="match status" value="1"/>
</dbReference>
<keyword evidence="7" id="KW-1048">Host nucleus</keyword>
<keyword evidence="3 7" id="KW-1161">Viral attachment to host cell</keyword>
<dbReference type="HAMAP" id="MF_04002">
    <property type="entry name" value="PPV_L1"/>
    <property type="match status" value="1"/>
</dbReference>
<comment type="subunit">
    <text evidence="7">Self-assembles into homopentamers. The capsid has an icosahedral symmetry and consists of 72 capsomers, with each capsomer being a pentamer of L1. Interacts with the minor capsid protein L2; this interaction is necessary for viral genome encapsidation. Interacts with protein E2; this interaction enhances E2-dependent replication and transcription activation.</text>
</comment>
<comment type="subcellular location">
    <subcellularLocation>
        <location evidence="7">Virion</location>
    </subcellularLocation>
    <subcellularLocation>
        <location evidence="7">Host nucleus</location>
    </subcellularLocation>
</comment>
<keyword evidence="6 7" id="KW-1160">Virus entry into host cell</keyword>
<dbReference type="Gene3D" id="2.60.175.20">
    <property type="entry name" value="Major capsid L1 (late) superfamily, Papillomavirus"/>
    <property type="match status" value="2"/>
</dbReference>
<proteinExistence type="inferred from homology"/>
<sequence>MTFWLPSSGRLYLPPPTPVAQILETDDFVTRTDVFYQTSTERLLMVGHPYYDIKDPEGKLLVPKVSGSQFRVFRLRLPDPNKFTFQTQNLYNPDKQRLVWAMRGIEISRGQPIGIGVTGHPFFNKLKDAENPTTYPTVAADDRQNVCVDSKQVQMFIVGCTPCEGEHWDAAKPCTPLKAGECPPLELVNSTIQDGDMCDTGFGILNFKNLQKTKSDSPLDIVAETVKYPDILKMCNEPYGNQMWFYAKREQMYIRHLWSRAGSIGDEVPPAGGADPGDYLYPSSARDKQMVPPVYFGTPSGSLVSSDQNIFNRPFWIHKAQGINNGIAWNNQIFVTAVDTTRGTNFTISVPTDEEAEHERLQQYTANKFKHYNRHVEEYEISMIMQLCVVDLSPETLAHLHSMSPSVLEGWNLGFIQPPNNLEDQYRLITSAATRCPTDKDTKVTEDQYAKYKFWDIDLSERFTQNLEQSNLGRKWLFQIGKRATKRSAPKTVTFESKASKRRRKNV</sequence>
<dbReference type="InterPro" id="IPR036973">
    <property type="entry name" value="Capsid_L1_sf_Papillomavir"/>
</dbReference>
<keyword evidence="7" id="KW-1015">Disulfide bond</keyword>
<keyword evidence="7" id="KW-1164">Virus endocytosis by host</keyword>
<dbReference type="GO" id="GO:0042025">
    <property type="term" value="C:host cell nucleus"/>
    <property type="evidence" value="ECO:0007669"/>
    <property type="project" value="UniProtKB-SubCell"/>
</dbReference>
<dbReference type="GO" id="GO:0019062">
    <property type="term" value="P:virion attachment to host cell"/>
    <property type="evidence" value="ECO:0007669"/>
    <property type="project" value="UniProtKB-UniRule"/>
</dbReference>
<keyword evidence="5 7" id="KW-0426">Late protein</keyword>
<dbReference type="KEGG" id="vg:28544409"/>
<dbReference type="SUPFAM" id="SSF88648">
    <property type="entry name" value="Group I dsDNA viruses"/>
    <property type="match status" value="1"/>
</dbReference>
<dbReference type="RefSeq" id="YP_009272612.1">
    <property type="nucleotide sequence ID" value="NC_030800.1"/>
</dbReference>
<feature type="disulfide bond" description="Interchain (with Cys-436)" evidence="7">
    <location>
        <position position="174"/>
    </location>
</feature>
<keyword evidence="1 7" id="KW-0167">Capsid protein</keyword>
<feature type="disulfide bond" description="Interchain (with Cys-174)" evidence="7">
    <location>
        <position position="436"/>
    </location>
</feature>
<protein>
    <recommendedName>
        <fullName evidence="7 8">Major capsid protein L1</fullName>
    </recommendedName>
</protein>
<evidence type="ECO:0000256" key="5">
    <source>
        <dbReference type="ARBA" id="ARBA00022921"/>
    </source>
</evidence>
<evidence type="ECO:0000256" key="8">
    <source>
        <dbReference type="RuleBase" id="RU361248"/>
    </source>
</evidence>
<evidence type="ECO:0000313" key="9">
    <source>
        <dbReference type="EMBL" id="ANZ90262.1"/>
    </source>
</evidence>
<evidence type="ECO:0000256" key="6">
    <source>
        <dbReference type="ARBA" id="ARBA00023296"/>
    </source>
</evidence>
<comment type="similarity">
    <text evidence="7 8">Belongs to the papillomaviridae L1 protein family.</text>
</comment>
<evidence type="ECO:0000256" key="4">
    <source>
        <dbReference type="ARBA" id="ARBA00022844"/>
    </source>
</evidence>
<dbReference type="GO" id="GO:0005198">
    <property type="term" value="F:structural molecule activity"/>
    <property type="evidence" value="ECO:0007669"/>
    <property type="project" value="UniProtKB-UniRule"/>
</dbReference>
<dbReference type="InterPro" id="IPR002210">
    <property type="entry name" value="Capsid_L1_Papillomavir"/>
</dbReference>
<reference evidence="9 10" key="1">
    <citation type="submission" date="2016-01" db="EMBL/GenBank/DDBJ databases">
        <title>How many papillomavirus species can be undetected in fibropapillomas?</title>
        <authorList>
            <person name="Daudt C."/>
            <person name="Chaves da Silva F.R."/>
            <person name="Streck A.F."/>
            <person name="Weber M.N."/>
            <person name="Cibulski S.P."/>
            <person name="Canal C.W."/>
        </authorList>
    </citation>
    <scope>NUCLEOTIDE SEQUENCE [LARGE SCALE GENOMIC DNA]</scope>
</reference>
<comment type="function">
    <text evidence="7 8">Forms an icosahedral capsid with a T=7 symmetry and a 50 nm diameter. The capsid is composed of 72 pentamers linked to each other by disulfide bonds and associated with L2 proteins. Binds to heparan sulfate proteoglycans on cell surface of basal layer keratinocytes to provide initial virion attachment. This binding mediates a conformational change in the virus capsid that facilitates efficient infection. The virion enters the host cell via endocytosis. During virus trafficking, L1 protein dissociates from the viral DNA and the genomic DNA is released to the host nucleus. The virion assembly takes place within the cell nucleus. Encapsulates the genomic DNA together with protein L2.</text>
</comment>
<dbReference type="GO" id="GO:0039620">
    <property type="term" value="C:T=7 icosahedral viral capsid"/>
    <property type="evidence" value="ECO:0007669"/>
    <property type="project" value="UniProtKB-UniRule"/>
</dbReference>